<evidence type="ECO:0000256" key="3">
    <source>
        <dbReference type="ARBA" id="ARBA00023157"/>
    </source>
</evidence>
<dbReference type="Proteomes" id="UP001233999">
    <property type="component" value="Unassembled WGS sequence"/>
</dbReference>
<accession>A0AAD8EKP5</accession>
<gene>
    <name evidence="5" type="ORF">L9F63_014350</name>
</gene>
<dbReference type="SUPFAM" id="SSF100895">
    <property type="entry name" value="Kazal-type serine protease inhibitors"/>
    <property type="match status" value="6"/>
</dbReference>
<dbReference type="Gene3D" id="3.30.60.30">
    <property type="match status" value="6"/>
</dbReference>
<dbReference type="InterPro" id="IPR039932">
    <property type="entry name" value="Spink4-like"/>
</dbReference>
<organism evidence="5 6">
    <name type="scientific">Diploptera punctata</name>
    <name type="common">Pacific beetle cockroach</name>
    <dbReference type="NCBI Taxonomy" id="6984"/>
    <lineage>
        <taxon>Eukaryota</taxon>
        <taxon>Metazoa</taxon>
        <taxon>Ecdysozoa</taxon>
        <taxon>Arthropoda</taxon>
        <taxon>Hexapoda</taxon>
        <taxon>Insecta</taxon>
        <taxon>Pterygota</taxon>
        <taxon>Neoptera</taxon>
        <taxon>Polyneoptera</taxon>
        <taxon>Dictyoptera</taxon>
        <taxon>Blattodea</taxon>
        <taxon>Blaberoidea</taxon>
        <taxon>Blaberidae</taxon>
        <taxon>Diplopterinae</taxon>
        <taxon>Diploptera</taxon>
    </lineage>
</organism>
<dbReference type="PANTHER" id="PTHR21179">
    <property type="entry name" value="SERINE-TYPE ENDOPEPTIDASE INHIBITOR"/>
    <property type="match status" value="1"/>
</dbReference>
<evidence type="ECO:0000259" key="4">
    <source>
        <dbReference type="PROSITE" id="PS51465"/>
    </source>
</evidence>
<dbReference type="CDD" id="cd00104">
    <property type="entry name" value="KAZAL_FS"/>
    <property type="match status" value="2"/>
</dbReference>
<evidence type="ECO:0000256" key="1">
    <source>
        <dbReference type="ARBA" id="ARBA00004613"/>
    </source>
</evidence>
<reference evidence="5" key="2">
    <citation type="submission" date="2023-05" db="EMBL/GenBank/DDBJ databases">
        <authorList>
            <person name="Fouks B."/>
        </authorList>
    </citation>
    <scope>NUCLEOTIDE SEQUENCE</scope>
    <source>
        <strain evidence="5">Stay&amp;Tobe</strain>
        <tissue evidence="5">Testes</tissue>
    </source>
</reference>
<keyword evidence="6" id="KW-1185">Reference proteome</keyword>
<reference evidence="5" key="1">
    <citation type="journal article" date="2023" name="IScience">
        <title>Live-bearing cockroach genome reveals convergent evolutionary mechanisms linked to viviparity in insects and beyond.</title>
        <authorList>
            <person name="Fouks B."/>
            <person name="Harrison M.C."/>
            <person name="Mikhailova A.A."/>
            <person name="Marchal E."/>
            <person name="English S."/>
            <person name="Carruthers M."/>
            <person name="Jennings E.C."/>
            <person name="Chiamaka E.L."/>
            <person name="Frigard R.A."/>
            <person name="Pippel M."/>
            <person name="Attardo G.M."/>
            <person name="Benoit J.B."/>
            <person name="Bornberg-Bauer E."/>
            <person name="Tobe S.S."/>
        </authorList>
    </citation>
    <scope>NUCLEOTIDE SEQUENCE</scope>
    <source>
        <strain evidence="5">Stay&amp;Tobe</strain>
    </source>
</reference>
<dbReference type="GO" id="GO:0004867">
    <property type="term" value="F:serine-type endopeptidase inhibitor activity"/>
    <property type="evidence" value="ECO:0007669"/>
    <property type="project" value="InterPro"/>
</dbReference>
<dbReference type="AlphaFoldDB" id="A0AAD8EKP5"/>
<evidence type="ECO:0000256" key="2">
    <source>
        <dbReference type="ARBA" id="ARBA00022525"/>
    </source>
</evidence>
<protein>
    <recommendedName>
        <fullName evidence="4">Kazal-like domain-containing protein</fullName>
    </recommendedName>
</protein>
<keyword evidence="3" id="KW-1015">Disulfide bond</keyword>
<dbReference type="GO" id="GO:0005576">
    <property type="term" value="C:extracellular region"/>
    <property type="evidence" value="ECO:0007669"/>
    <property type="project" value="UniProtKB-SubCell"/>
</dbReference>
<dbReference type="SMART" id="SM00280">
    <property type="entry name" value="KAZAL"/>
    <property type="match status" value="6"/>
</dbReference>
<comment type="subcellular location">
    <subcellularLocation>
        <location evidence="1">Secreted</location>
    </subcellularLocation>
</comment>
<keyword evidence="2" id="KW-0964">Secreted</keyword>
<evidence type="ECO:0000313" key="6">
    <source>
        <dbReference type="Proteomes" id="UP001233999"/>
    </source>
</evidence>
<dbReference type="InterPro" id="IPR036058">
    <property type="entry name" value="Kazal_dom_sf"/>
</dbReference>
<dbReference type="PROSITE" id="PS51465">
    <property type="entry name" value="KAZAL_2"/>
    <property type="match status" value="4"/>
</dbReference>
<feature type="domain" description="Kazal-like" evidence="4">
    <location>
        <begin position="199"/>
        <end position="254"/>
    </location>
</feature>
<dbReference type="Pfam" id="PF07648">
    <property type="entry name" value="Kazal_2"/>
    <property type="match status" value="5"/>
</dbReference>
<feature type="domain" description="Kazal-like" evidence="4">
    <location>
        <begin position="1"/>
        <end position="51"/>
    </location>
</feature>
<dbReference type="PANTHER" id="PTHR21179:SF0">
    <property type="entry name" value="SERINE PROTEASE INHIBITOR KAZAL-TYPE 4"/>
    <property type="match status" value="1"/>
</dbReference>
<dbReference type="InterPro" id="IPR002350">
    <property type="entry name" value="Kazal_dom"/>
</dbReference>
<dbReference type="EMBL" id="JASPKZ010003064">
    <property type="protein sequence ID" value="KAJ9594190.1"/>
    <property type="molecule type" value="Genomic_DNA"/>
</dbReference>
<comment type="caution">
    <text evidence="5">The sequence shown here is derived from an EMBL/GenBank/DDBJ whole genome shotgun (WGS) entry which is preliminary data.</text>
</comment>
<sequence length="365" mass="41295">MLAYLDCQYPDVYLPICGSDSKDYFNYDQLLCIASKHPERNLTVQYMYPCVCHGILDTDKESPVCTSDKHTFPSRAAFKCIKAFARDSKAIINSEGVCEGEKVDECWAEELPSTLWRPLCGTDDLTYNSLWHLRCANSINEQDVQMKQEGACPCKVSRYYKPLCASNNVTYPNIEIFECDQHMYNLHDVTILREGNCEWSEDSNCEDRVPQFDESISNGLCGSDGITYLTAQQFKCVRETKQDLKLLHDGPCKESELPDDITPEQACDIEAKFPVLAPVCGSNNITYMSIYTLRCMTPNITGLIVQHKGECNSKSDICREANMTATLDLPYVCASDGNTYINLFAFWCIKLSIPELQVSHFDECV</sequence>
<name>A0AAD8EKP5_DIPPU</name>
<proteinExistence type="predicted"/>
<feature type="domain" description="Kazal-like" evidence="4">
    <location>
        <begin position="146"/>
        <end position="198"/>
    </location>
</feature>
<evidence type="ECO:0000313" key="5">
    <source>
        <dbReference type="EMBL" id="KAJ9594190.1"/>
    </source>
</evidence>
<feature type="domain" description="Kazal-like" evidence="4">
    <location>
        <begin position="261"/>
        <end position="313"/>
    </location>
</feature>